<proteinExistence type="predicted"/>
<reference evidence="1 2" key="1">
    <citation type="submission" date="2019-08" db="EMBL/GenBank/DDBJ databases">
        <title>Microbe sample from Colwellia echini.</title>
        <authorList>
            <person name="Christiansen L."/>
            <person name="Pathiraja D."/>
            <person name="Schultz-Johansen M."/>
            <person name="Choi I.-G."/>
            <person name="Stougaard P."/>
        </authorList>
    </citation>
    <scope>NUCLEOTIDE SEQUENCE [LARGE SCALE GENOMIC DNA]</scope>
    <source>
        <strain evidence="1 2">A3</strain>
    </source>
</reference>
<dbReference type="PROSITE" id="PS51257">
    <property type="entry name" value="PROKAR_LIPOPROTEIN"/>
    <property type="match status" value="1"/>
</dbReference>
<sequence length="122" mass="14012">MRLLFLSIFLLFFAGCKTIEKETNTTTLINLPAKSTIIKLLPIRTKGINYNEEVWVDFSAELGYEGMLIKVKNVKLVDSSHPESKELIKKSLKALNQWSFNNSKFKGDTDKRYLIRVSGNRL</sequence>
<evidence type="ECO:0000313" key="1">
    <source>
        <dbReference type="EMBL" id="TYK64121.1"/>
    </source>
</evidence>
<dbReference type="Proteomes" id="UP000815846">
    <property type="component" value="Unassembled WGS sequence"/>
</dbReference>
<evidence type="ECO:0008006" key="3">
    <source>
        <dbReference type="Google" id="ProtNLM"/>
    </source>
</evidence>
<dbReference type="EMBL" id="PJAI02000086">
    <property type="protein sequence ID" value="TYK64121.1"/>
    <property type="molecule type" value="Genomic_DNA"/>
</dbReference>
<name>A0ABY3MSM0_9GAMM</name>
<dbReference type="RefSeq" id="WP_101344005.1">
    <property type="nucleotide sequence ID" value="NZ_PJAI02000086.1"/>
</dbReference>
<protein>
    <recommendedName>
        <fullName evidence="3">TonB C-terminal domain-containing protein</fullName>
    </recommendedName>
</protein>
<keyword evidence="2" id="KW-1185">Reference proteome</keyword>
<comment type="caution">
    <text evidence="1">The sequence shown here is derived from an EMBL/GenBank/DDBJ whole genome shotgun (WGS) entry which is preliminary data.</text>
</comment>
<accession>A0ABY3MSM0</accession>
<organism evidence="1 2">
    <name type="scientific">Colwellia echini</name>
    <dbReference type="NCBI Taxonomy" id="1982103"/>
    <lineage>
        <taxon>Bacteria</taxon>
        <taxon>Pseudomonadati</taxon>
        <taxon>Pseudomonadota</taxon>
        <taxon>Gammaproteobacteria</taxon>
        <taxon>Alteromonadales</taxon>
        <taxon>Colwelliaceae</taxon>
        <taxon>Colwellia</taxon>
    </lineage>
</organism>
<gene>
    <name evidence="1" type="ORF">CWS31_017370</name>
</gene>
<evidence type="ECO:0000313" key="2">
    <source>
        <dbReference type="Proteomes" id="UP000815846"/>
    </source>
</evidence>